<proteinExistence type="predicted"/>
<organism evidence="2 3">
    <name type="scientific">Pseudonocardia sulfidoxydans NBRC 16205</name>
    <dbReference type="NCBI Taxonomy" id="1223511"/>
    <lineage>
        <taxon>Bacteria</taxon>
        <taxon>Bacillati</taxon>
        <taxon>Actinomycetota</taxon>
        <taxon>Actinomycetes</taxon>
        <taxon>Pseudonocardiales</taxon>
        <taxon>Pseudonocardiaceae</taxon>
        <taxon>Pseudonocardia</taxon>
    </lineage>
</organism>
<comment type="caution">
    <text evidence="2">The sequence shown here is derived from an EMBL/GenBank/DDBJ whole genome shotgun (WGS) entry which is preliminary data.</text>
</comment>
<evidence type="ECO:0000313" key="3">
    <source>
        <dbReference type="Proteomes" id="UP000321685"/>
    </source>
</evidence>
<name>A0A511DAD6_9PSEU</name>
<dbReference type="Proteomes" id="UP000321685">
    <property type="component" value="Unassembled WGS sequence"/>
</dbReference>
<dbReference type="Pfam" id="PF07110">
    <property type="entry name" value="EthD"/>
    <property type="match status" value="1"/>
</dbReference>
<dbReference type="Gene3D" id="3.30.70.100">
    <property type="match status" value="1"/>
</dbReference>
<keyword evidence="3" id="KW-1185">Reference proteome</keyword>
<dbReference type="InterPro" id="IPR009799">
    <property type="entry name" value="EthD_dom"/>
</dbReference>
<accession>A0A511DAD6</accession>
<feature type="domain" description="EthD" evidence="1">
    <location>
        <begin position="14"/>
        <end position="93"/>
    </location>
</feature>
<protein>
    <recommendedName>
        <fullName evidence="1">EthD domain-containing protein</fullName>
    </recommendedName>
</protein>
<dbReference type="SUPFAM" id="SSF54909">
    <property type="entry name" value="Dimeric alpha+beta barrel"/>
    <property type="match status" value="1"/>
</dbReference>
<sequence>MITRFGLAPRLASLSLPSFQDHWRDRHGPIIGAMPGLRRYWQNHALASTLPWPGFDACSEMDADDVAAFDAAFEHPHYLSAGRADEGRFVDRSGGGAVLTERVAGSVVAQPSGVRLLTLMRAAPGVATADLAAVLAAPGRGGAATAVEAFVRLPQLPGIVDAVEALWFPSAADTVAHIGSAAAQSDRRALSGLVAGTERVVATVHVVALGQLRE</sequence>
<reference evidence="2 3" key="1">
    <citation type="submission" date="2019-07" db="EMBL/GenBank/DDBJ databases">
        <title>Whole genome shotgun sequence of Pseudonocardia sulfidoxydans NBRC 16205.</title>
        <authorList>
            <person name="Hosoyama A."/>
            <person name="Uohara A."/>
            <person name="Ohji S."/>
            <person name="Ichikawa N."/>
        </authorList>
    </citation>
    <scope>NUCLEOTIDE SEQUENCE [LARGE SCALE GENOMIC DNA]</scope>
    <source>
        <strain evidence="2 3">NBRC 16205</strain>
    </source>
</reference>
<dbReference type="InterPro" id="IPR011008">
    <property type="entry name" value="Dimeric_a/b-barrel"/>
</dbReference>
<dbReference type="AlphaFoldDB" id="A0A511DAD6"/>
<dbReference type="NCBIfam" id="TIGR02118">
    <property type="entry name" value="EthD family reductase"/>
    <property type="match status" value="1"/>
</dbReference>
<dbReference type="RefSeq" id="WP_186816702.1">
    <property type="nucleotide sequence ID" value="NZ_BJVJ01000003.1"/>
</dbReference>
<dbReference type="EMBL" id="BJVJ01000003">
    <property type="protein sequence ID" value="GEL21557.1"/>
    <property type="molecule type" value="Genomic_DNA"/>
</dbReference>
<gene>
    <name evidence="2" type="ORF">PSU4_05110</name>
</gene>
<dbReference type="GO" id="GO:0016491">
    <property type="term" value="F:oxidoreductase activity"/>
    <property type="evidence" value="ECO:0007669"/>
    <property type="project" value="InterPro"/>
</dbReference>
<evidence type="ECO:0000259" key="1">
    <source>
        <dbReference type="Pfam" id="PF07110"/>
    </source>
</evidence>
<evidence type="ECO:0000313" key="2">
    <source>
        <dbReference type="EMBL" id="GEL21557.1"/>
    </source>
</evidence>